<dbReference type="InterPro" id="IPR009883">
    <property type="entry name" value="YgfX"/>
</dbReference>
<sequence length="106" mass="12409">MAWAACFAHALWVLPRYVLLSHHQAFLGLRRNEAGWALWRQGEGWLAVQLRPDSLALPWVVVLRFRIPGERFSRGLCIARDALPAEQHRRLRVQLKFSRRRWAAAE</sequence>
<keyword evidence="2" id="KW-1185">Reference proteome</keyword>
<evidence type="ECO:0000313" key="2">
    <source>
        <dbReference type="Proteomes" id="UP000198512"/>
    </source>
</evidence>
<organism evidence="1 2">
    <name type="scientific">Pseudomonas cuatrocienegasensis</name>
    <dbReference type="NCBI Taxonomy" id="543360"/>
    <lineage>
        <taxon>Bacteria</taxon>
        <taxon>Pseudomonadati</taxon>
        <taxon>Pseudomonadota</taxon>
        <taxon>Gammaproteobacteria</taxon>
        <taxon>Pseudomonadales</taxon>
        <taxon>Pseudomonadaceae</taxon>
        <taxon>Pseudomonas</taxon>
    </lineage>
</organism>
<evidence type="ECO:0000313" key="1">
    <source>
        <dbReference type="EMBL" id="SEQ25966.1"/>
    </source>
</evidence>
<gene>
    <name evidence="1" type="ORF">SAMN05216600_104259</name>
</gene>
<proteinExistence type="predicted"/>
<protein>
    <submittedName>
        <fullName evidence="1">Toxin CptA</fullName>
    </submittedName>
</protein>
<reference evidence="1 2" key="1">
    <citation type="submission" date="2016-10" db="EMBL/GenBank/DDBJ databases">
        <authorList>
            <person name="Varghese N."/>
            <person name="Submissions S."/>
        </authorList>
    </citation>
    <scope>NUCLEOTIDE SEQUENCE [LARGE SCALE GENOMIC DNA]</scope>
    <source>
        <strain evidence="1 2">CIP 109853</strain>
    </source>
</reference>
<dbReference type="Pfam" id="PF07254">
    <property type="entry name" value="Cpta_toxin"/>
    <property type="match status" value="1"/>
</dbReference>
<comment type="caution">
    <text evidence="1">The sequence shown here is derived from an EMBL/GenBank/DDBJ whole genome shotgun (WGS) entry which is preliminary data.</text>
</comment>
<name>A0ABY1B9A9_9PSED</name>
<accession>A0ABY1B9A9</accession>
<dbReference type="Proteomes" id="UP000198512">
    <property type="component" value="Unassembled WGS sequence"/>
</dbReference>
<dbReference type="EMBL" id="FOFP01000004">
    <property type="protein sequence ID" value="SEQ25966.1"/>
    <property type="molecule type" value="Genomic_DNA"/>
</dbReference>